<dbReference type="Pfam" id="PF08239">
    <property type="entry name" value="SH3_3"/>
    <property type="match status" value="1"/>
</dbReference>
<evidence type="ECO:0000313" key="4">
    <source>
        <dbReference type="Proteomes" id="UP001144205"/>
    </source>
</evidence>
<accession>A0ABQ5LZI1</accession>
<sequence length="303" mass="30920">MRIFTKIFSAIVMAAGVASGPASAFGTIDIVPEAAPSLDHAIPPGDPGPDGLILVQAGGPDFWQVTGVSSGDTLNIRSGPSTLNRIIARAPNGAVLRNLGCQGSGNSRWCKVQTRDGSITGWASGAYLRESGGTSTGGSSDVPRLYVRSSGEIEVQWASGCTMLYNANGSRIQSGSSCTRAQRQRADDAVAGYLREQGGGTAEGGGGPSTHLRGTGTVTLGGPLFGHVTSNNGRVYAVILTATTDGFSCTGSIDSLPRRGQTRSTVIHCTNGDTGSAILKNNGNGRYLLTFSAGGKGGLVTLQ</sequence>
<reference evidence="3" key="1">
    <citation type="journal article" date="2023" name="Int. J. Syst. Evol. Microbiol.">
        <title>Sinisalibacter aestuarii sp. nov., isolated from estuarine sediment of the Arakawa River.</title>
        <authorList>
            <person name="Arafat S.T."/>
            <person name="Hirano S."/>
            <person name="Sato A."/>
            <person name="Takeuchi K."/>
            <person name="Yasuda T."/>
            <person name="Terahara T."/>
            <person name="Hamada M."/>
            <person name="Kobayashi T."/>
        </authorList>
    </citation>
    <scope>NUCLEOTIDE SEQUENCE</scope>
    <source>
        <strain evidence="3">B-399</strain>
    </source>
</reference>
<evidence type="ECO:0000313" key="3">
    <source>
        <dbReference type="EMBL" id="GKY90253.1"/>
    </source>
</evidence>
<feature type="chain" id="PRO_5046181422" description="SH3b domain-containing protein" evidence="1">
    <location>
        <begin position="25"/>
        <end position="303"/>
    </location>
</feature>
<name>A0ABQ5LZI1_9RHOB</name>
<feature type="signal peptide" evidence="1">
    <location>
        <begin position="1"/>
        <end position="24"/>
    </location>
</feature>
<keyword evidence="1" id="KW-0732">Signal</keyword>
<dbReference type="SMART" id="SM00287">
    <property type="entry name" value="SH3b"/>
    <property type="match status" value="1"/>
</dbReference>
<comment type="caution">
    <text evidence="3">The sequence shown here is derived from an EMBL/GenBank/DDBJ whole genome shotgun (WGS) entry which is preliminary data.</text>
</comment>
<protein>
    <recommendedName>
        <fullName evidence="2">SH3b domain-containing protein</fullName>
    </recommendedName>
</protein>
<dbReference type="EMBL" id="BROH01000024">
    <property type="protein sequence ID" value="GKY90253.1"/>
    <property type="molecule type" value="Genomic_DNA"/>
</dbReference>
<evidence type="ECO:0000256" key="1">
    <source>
        <dbReference type="SAM" id="SignalP"/>
    </source>
</evidence>
<gene>
    <name evidence="3" type="ORF">STA1M1_41220</name>
</gene>
<dbReference type="Gene3D" id="2.30.30.40">
    <property type="entry name" value="SH3 Domains"/>
    <property type="match status" value="1"/>
</dbReference>
<organism evidence="3 4">
    <name type="scientific">Sinisalibacter aestuarii</name>
    <dbReference type="NCBI Taxonomy" id="2949426"/>
    <lineage>
        <taxon>Bacteria</taxon>
        <taxon>Pseudomonadati</taxon>
        <taxon>Pseudomonadota</taxon>
        <taxon>Alphaproteobacteria</taxon>
        <taxon>Rhodobacterales</taxon>
        <taxon>Roseobacteraceae</taxon>
        <taxon>Sinisalibacter</taxon>
    </lineage>
</organism>
<feature type="domain" description="SH3b" evidence="2">
    <location>
        <begin position="64"/>
        <end position="131"/>
    </location>
</feature>
<dbReference type="RefSeq" id="WP_281844142.1">
    <property type="nucleotide sequence ID" value="NZ_BROH01000024.1"/>
</dbReference>
<proteinExistence type="predicted"/>
<dbReference type="Proteomes" id="UP001144205">
    <property type="component" value="Unassembled WGS sequence"/>
</dbReference>
<evidence type="ECO:0000259" key="2">
    <source>
        <dbReference type="SMART" id="SM00287"/>
    </source>
</evidence>
<dbReference type="InterPro" id="IPR003646">
    <property type="entry name" value="SH3-like_bac-type"/>
</dbReference>
<keyword evidence="4" id="KW-1185">Reference proteome</keyword>